<proteinExistence type="predicted"/>
<dbReference type="AlphaFoldDB" id="A0A3B0Y9H7"/>
<name>A0A3B0Y9H7_9ZZZZ</name>
<reference evidence="1" key="1">
    <citation type="submission" date="2018-06" db="EMBL/GenBank/DDBJ databases">
        <authorList>
            <person name="Zhirakovskaya E."/>
        </authorList>
    </citation>
    <scope>NUCLEOTIDE SEQUENCE</scope>
</reference>
<dbReference type="EMBL" id="UOFL01000043">
    <property type="protein sequence ID" value="VAW73470.1"/>
    <property type="molecule type" value="Genomic_DNA"/>
</dbReference>
<evidence type="ECO:0000313" key="1">
    <source>
        <dbReference type="EMBL" id="VAW73470.1"/>
    </source>
</evidence>
<protein>
    <submittedName>
        <fullName evidence="1">Uncharacterized protein</fullName>
    </submittedName>
</protein>
<sequence length="101" mass="11374">MSVSGDAFDEVVIANGVEYNVWRELNTFITWGHMMTEEPIRHAEANVISYRDKRFNLNYENRTISIDSPEDGVVPIILVNILKDVASSAVKNNSFLNGRAS</sequence>
<gene>
    <name evidence="1" type="ORF">MNBD_GAMMA12-3379</name>
</gene>
<organism evidence="1">
    <name type="scientific">hydrothermal vent metagenome</name>
    <dbReference type="NCBI Taxonomy" id="652676"/>
    <lineage>
        <taxon>unclassified sequences</taxon>
        <taxon>metagenomes</taxon>
        <taxon>ecological metagenomes</taxon>
    </lineage>
</organism>
<accession>A0A3B0Y9H7</accession>